<keyword evidence="2" id="KW-1185">Reference proteome</keyword>
<evidence type="ECO:0000313" key="2">
    <source>
        <dbReference type="Proteomes" id="UP000304953"/>
    </source>
</evidence>
<dbReference type="Proteomes" id="UP000304953">
    <property type="component" value="Unassembled WGS sequence"/>
</dbReference>
<protein>
    <submittedName>
        <fullName evidence="1">Uncharacterized protein</fullName>
    </submittedName>
</protein>
<gene>
    <name evidence="1" type="ORF">E5329_26915</name>
</gene>
<reference evidence="1" key="1">
    <citation type="submission" date="2019-04" db="EMBL/GenBank/DDBJ databases">
        <title>Microbes associate with the intestines of laboratory mice.</title>
        <authorList>
            <person name="Navarre W."/>
            <person name="Wong E."/>
            <person name="Huang K."/>
            <person name="Tropini C."/>
            <person name="Ng K."/>
            <person name="Yu B."/>
        </authorList>
    </citation>
    <scope>NUCLEOTIDE SEQUENCE</scope>
    <source>
        <strain evidence="1">NM01_1-7b</strain>
    </source>
</reference>
<sequence length="188" mass="22070">MAWLFVKDIPVKGLDEKPIKGKAKVNEYIRHRPSDDVIECFTHECEAYWTALINTCQDAFSVEAGIGKYRNKDGGHVFFRPVSLIPFTKAVVRIKEKENLEYKDIIKNFSSNVFWIQNDIWRKIIWDDVKKNMIMGNAKLIELIFLYSYDGSILTEAEKKKIVKELESKWDYHENDIMEIFLNRLSGV</sequence>
<organism evidence="1 2">
    <name type="scientific">Petralouisia muris</name>
    <dbReference type="NCBI Taxonomy" id="3032872"/>
    <lineage>
        <taxon>Bacteria</taxon>
        <taxon>Bacillati</taxon>
        <taxon>Bacillota</taxon>
        <taxon>Clostridia</taxon>
        <taxon>Lachnospirales</taxon>
        <taxon>Lachnospiraceae</taxon>
        <taxon>Petralouisia</taxon>
    </lineage>
</organism>
<proteinExistence type="predicted"/>
<name>A0AC61RMU3_9FIRM</name>
<comment type="caution">
    <text evidence="1">The sequence shown here is derived from an EMBL/GenBank/DDBJ whole genome shotgun (WGS) entry which is preliminary data.</text>
</comment>
<evidence type="ECO:0000313" key="1">
    <source>
        <dbReference type="EMBL" id="TGY87143.1"/>
    </source>
</evidence>
<dbReference type="EMBL" id="SRYA01000118">
    <property type="protein sequence ID" value="TGY87143.1"/>
    <property type="molecule type" value="Genomic_DNA"/>
</dbReference>
<accession>A0AC61RMU3</accession>